<dbReference type="AlphaFoldDB" id="A0AA40LQX4"/>
<organism evidence="1 2">
    <name type="scientific">Cnephaeus nilssonii</name>
    <name type="common">Northern bat</name>
    <name type="synonym">Eptesicus nilssonii</name>
    <dbReference type="NCBI Taxonomy" id="3371016"/>
    <lineage>
        <taxon>Eukaryota</taxon>
        <taxon>Metazoa</taxon>
        <taxon>Chordata</taxon>
        <taxon>Craniata</taxon>
        <taxon>Vertebrata</taxon>
        <taxon>Euteleostomi</taxon>
        <taxon>Mammalia</taxon>
        <taxon>Eutheria</taxon>
        <taxon>Laurasiatheria</taxon>
        <taxon>Chiroptera</taxon>
        <taxon>Yangochiroptera</taxon>
        <taxon>Vespertilionidae</taxon>
        <taxon>Cnephaeus</taxon>
    </lineage>
</organism>
<comment type="caution">
    <text evidence="1">The sequence shown here is derived from an EMBL/GenBank/DDBJ whole genome shotgun (WGS) entry which is preliminary data.</text>
</comment>
<protein>
    <submittedName>
        <fullName evidence="1">Uncharacterized protein</fullName>
    </submittedName>
</protein>
<sequence length="221" mass="24755">MSGGVMGDPDCDLAQQLENRQTRKRRESPGGFFDPHIYTQMPLAFQEFKARNQIAAGFESVLCWWPTVNKNKRLINYTRDAVKGIAEQLDASSRMTWENSLALDMILAEKEEYAKIQRPRLLAWCKSGPPAINCKELEGFFSLVHKQTPCNDCKSNGTLHHLMEELAIRKGCGSLVRGQVYNNDVPDEIAYQTRSCHHCSQALMAPALLPCADGADPAHTC</sequence>
<gene>
    <name evidence="1" type="ORF">QTO34_017057</name>
</gene>
<dbReference type="Gene3D" id="1.10.287.210">
    <property type="match status" value="1"/>
</dbReference>
<dbReference type="SUPFAM" id="SSF58069">
    <property type="entry name" value="Virus ectodomain"/>
    <property type="match status" value="1"/>
</dbReference>
<name>A0AA40LQX4_CNENI</name>
<dbReference type="Proteomes" id="UP001177744">
    <property type="component" value="Unassembled WGS sequence"/>
</dbReference>
<accession>A0AA40LQX4</accession>
<reference evidence="1" key="1">
    <citation type="submission" date="2023-06" db="EMBL/GenBank/DDBJ databases">
        <title>Reference genome for the Northern bat (Eptesicus nilssonii), a most northern bat species.</title>
        <authorList>
            <person name="Laine V.N."/>
            <person name="Pulliainen A.T."/>
            <person name="Lilley T.M."/>
        </authorList>
    </citation>
    <scope>NUCLEOTIDE SEQUENCE</scope>
    <source>
        <strain evidence="1">BLF_Eptnil</strain>
        <tissue evidence="1">Kidney</tissue>
    </source>
</reference>
<keyword evidence="2" id="KW-1185">Reference proteome</keyword>
<evidence type="ECO:0000313" key="1">
    <source>
        <dbReference type="EMBL" id="KAK1340667.1"/>
    </source>
</evidence>
<proteinExistence type="predicted"/>
<dbReference type="EMBL" id="JAULJE010000007">
    <property type="protein sequence ID" value="KAK1340667.1"/>
    <property type="molecule type" value="Genomic_DNA"/>
</dbReference>
<evidence type="ECO:0000313" key="2">
    <source>
        <dbReference type="Proteomes" id="UP001177744"/>
    </source>
</evidence>